<reference evidence="1 2" key="1">
    <citation type="submission" date="2017-11" db="EMBL/GenBank/DDBJ databases">
        <authorList>
            <person name="Laing C."/>
            <person name="Caston J.C."/>
            <person name="Del V.M."/>
            <person name="Young O.M."/>
            <person name="Nayek S."/>
            <person name="Hughes L.E."/>
            <person name="Garlena R.A."/>
            <person name="Russell D.A."/>
            <person name="Pope W.H."/>
            <person name="Jacobs-Sera D."/>
            <person name="Hendrix R.W."/>
            <person name="Hatfull G.F."/>
        </authorList>
    </citation>
    <scope>NUCLEOTIDE SEQUENCE [LARGE SCALE GENOMIC DNA]</scope>
</reference>
<evidence type="ECO:0000313" key="2">
    <source>
        <dbReference type="Proteomes" id="UP000240735"/>
    </source>
</evidence>
<proteinExistence type="predicted"/>
<evidence type="ECO:0000313" key="1">
    <source>
        <dbReference type="EMBL" id="ATW69349.1"/>
    </source>
</evidence>
<sequence length="159" mass="18407">MSRKDSFGVEVEVGDIVLSCPKHKWSGKPEVGRVSGVFDSGRVTIQLPQKVPVYAYQEGAPDIEQESHRWVPDMDAEPDRWGRRPYKQEPYKYMAKDYTVIRNEWKWIRKQAADITLIVLRKGGEQGKNLEEILAERVGFNDLTRNLNLDYDAEKPNIE</sequence>
<accession>A0A2H4PR06</accession>
<keyword evidence="2" id="KW-1185">Reference proteome</keyword>
<gene>
    <name evidence="1" type="ORF">SEA_MANUEL_52</name>
</gene>
<protein>
    <submittedName>
        <fullName evidence="1">Uncharacterized protein</fullName>
    </submittedName>
</protein>
<dbReference type="EMBL" id="MG518519">
    <property type="protein sequence ID" value="ATW69349.1"/>
    <property type="molecule type" value="Genomic_DNA"/>
</dbReference>
<name>A0A2H4PR06_9CAUD</name>
<dbReference type="Proteomes" id="UP000240735">
    <property type="component" value="Segment"/>
</dbReference>
<organism evidence="1 2">
    <name type="scientific">Streptomyces phage Manuel</name>
    <dbReference type="NCBI Taxonomy" id="2053812"/>
    <lineage>
        <taxon>Viruses</taxon>
        <taxon>Duplodnaviria</taxon>
        <taxon>Heunggongvirae</taxon>
        <taxon>Uroviricota</taxon>
        <taxon>Caudoviricetes</taxon>
        <taxon>Beephvirinae</taxon>
        <taxon>Manuelvirus</taxon>
        <taxon>Manuelvirus manuel</taxon>
    </lineage>
</organism>